<dbReference type="Gene3D" id="3.40.50.300">
    <property type="entry name" value="P-loop containing nucleotide triphosphate hydrolases"/>
    <property type="match status" value="1"/>
</dbReference>
<keyword evidence="1" id="KW-0235">DNA replication</keyword>
<evidence type="ECO:0000256" key="1">
    <source>
        <dbReference type="ARBA" id="ARBA00022705"/>
    </source>
</evidence>
<dbReference type="InterPro" id="IPR027417">
    <property type="entry name" value="P-loop_NTPase"/>
</dbReference>
<dbReference type="GO" id="GO:0003689">
    <property type="term" value="F:DNA clamp loader activity"/>
    <property type="evidence" value="ECO:0007669"/>
    <property type="project" value="TreeGrafter"/>
</dbReference>
<dbReference type="Pfam" id="PF13177">
    <property type="entry name" value="DNA_pol3_delta2"/>
    <property type="match status" value="1"/>
</dbReference>
<reference evidence="4" key="1">
    <citation type="submission" date="2024-02" db="UniProtKB">
        <authorList>
            <consortium name="WormBaseParasite"/>
        </authorList>
    </citation>
    <scope>IDENTIFICATION</scope>
</reference>
<dbReference type="PANTHER" id="PTHR11669:SF1">
    <property type="entry name" value="REPLICATION FACTOR C SUBUNIT 3"/>
    <property type="match status" value="1"/>
</dbReference>
<dbReference type="SUPFAM" id="SSF52540">
    <property type="entry name" value="P-loop containing nucleoside triphosphate hydrolases"/>
    <property type="match status" value="1"/>
</dbReference>
<dbReference type="FunFam" id="3.40.50.300:FF:000136">
    <property type="entry name" value="Replication factor C subunit 5"/>
    <property type="match status" value="1"/>
</dbReference>
<evidence type="ECO:0000313" key="3">
    <source>
        <dbReference type="Proteomes" id="UP000887575"/>
    </source>
</evidence>
<evidence type="ECO:0000259" key="2">
    <source>
        <dbReference type="SMART" id="SM00382"/>
    </source>
</evidence>
<dbReference type="InterPro" id="IPR050238">
    <property type="entry name" value="DNA_Rep/Repair_Clamp_Loader"/>
</dbReference>
<sequence>MALWVDKYRPAQLNDLSYHSDLTDRFREIVSTDDFPHLLVYGPNGAGKSTRVRCILKELYGAGAGRLRLETRGFTTASGKKLEIQTISSNYHIELTPGDVGVHDRIIVQEVIKQMAQTHQLNEKAQKGFKVVVLREVDSLTRDAQHALRRTMEAYSGNCRLILVCESLSRVLDPLRSRCMMLRVPAPTDAEVFCDAR</sequence>
<dbReference type="GO" id="GO:0005634">
    <property type="term" value="C:nucleus"/>
    <property type="evidence" value="ECO:0007669"/>
    <property type="project" value="TreeGrafter"/>
</dbReference>
<dbReference type="GO" id="GO:0006261">
    <property type="term" value="P:DNA-templated DNA replication"/>
    <property type="evidence" value="ECO:0007669"/>
    <property type="project" value="TreeGrafter"/>
</dbReference>
<dbReference type="InterPro" id="IPR003593">
    <property type="entry name" value="AAA+_ATPase"/>
</dbReference>
<organism evidence="3 4">
    <name type="scientific">Mesorhabditis belari</name>
    <dbReference type="NCBI Taxonomy" id="2138241"/>
    <lineage>
        <taxon>Eukaryota</taxon>
        <taxon>Metazoa</taxon>
        <taxon>Ecdysozoa</taxon>
        <taxon>Nematoda</taxon>
        <taxon>Chromadorea</taxon>
        <taxon>Rhabditida</taxon>
        <taxon>Rhabditina</taxon>
        <taxon>Rhabditomorpha</taxon>
        <taxon>Rhabditoidea</taxon>
        <taxon>Rhabditidae</taxon>
        <taxon>Mesorhabditinae</taxon>
        <taxon>Mesorhabditis</taxon>
    </lineage>
</organism>
<keyword evidence="3" id="KW-1185">Reference proteome</keyword>
<dbReference type="GO" id="GO:0006281">
    <property type="term" value="P:DNA repair"/>
    <property type="evidence" value="ECO:0007669"/>
    <property type="project" value="TreeGrafter"/>
</dbReference>
<accession>A0AAF3JAB8</accession>
<protein>
    <submittedName>
        <fullName evidence="4">AAA+ ATPase domain-containing protein</fullName>
    </submittedName>
</protein>
<dbReference type="PANTHER" id="PTHR11669">
    <property type="entry name" value="REPLICATION FACTOR C / DNA POLYMERASE III GAMMA-TAU SUBUNIT"/>
    <property type="match status" value="1"/>
</dbReference>
<dbReference type="GO" id="GO:0005663">
    <property type="term" value="C:DNA replication factor C complex"/>
    <property type="evidence" value="ECO:0007669"/>
    <property type="project" value="TreeGrafter"/>
</dbReference>
<dbReference type="CDD" id="cd00009">
    <property type="entry name" value="AAA"/>
    <property type="match status" value="1"/>
</dbReference>
<dbReference type="WBParaSite" id="MBELARI_LOCUS6474">
    <property type="protein sequence ID" value="MBELARI_LOCUS6474"/>
    <property type="gene ID" value="MBELARI_LOCUS6474"/>
</dbReference>
<feature type="domain" description="AAA+ ATPase" evidence="2">
    <location>
        <begin position="34"/>
        <end position="187"/>
    </location>
</feature>
<dbReference type="Proteomes" id="UP000887575">
    <property type="component" value="Unassembled WGS sequence"/>
</dbReference>
<dbReference type="SMART" id="SM00382">
    <property type="entry name" value="AAA"/>
    <property type="match status" value="1"/>
</dbReference>
<name>A0AAF3JAB8_9BILA</name>
<dbReference type="AlphaFoldDB" id="A0AAF3JAB8"/>
<evidence type="ECO:0000313" key="4">
    <source>
        <dbReference type="WBParaSite" id="MBELARI_LOCUS6474"/>
    </source>
</evidence>
<proteinExistence type="predicted"/>